<dbReference type="AlphaFoldDB" id="A0AAD5L2W3"/>
<feature type="signal peptide" evidence="1">
    <location>
        <begin position="1"/>
        <end position="17"/>
    </location>
</feature>
<evidence type="ECO:0000256" key="1">
    <source>
        <dbReference type="SAM" id="SignalP"/>
    </source>
</evidence>
<dbReference type="PANTHER" id="PTHR15505:SF1">
    <property type="entry name" value="BMP AND ACTIVIN MEMBRANE-BOUND INHIBITOR HOMOLOG"/>
    <property type="match status" value="1"/>
</dbReference>
<dbReference type="Pfam" id="PF06211">
    <property type="entry name" value="BAMBI"/>
    <property type="match status" value="1"/>
</dbReference>
<evidence type="ECO:0000313" key="3">
    <source>
        <dbReference type="EMBL" id="KAI9565579.1"/>
    </source>
</evidence>
<sequence length="210" mass="23396">MSAVLLLLLIVSAISDSAVIDSDSPSPARQRLVTSQSIQSDYSSEMYTQKRPMETIDDLMNALAQVTKSKDELRCHCNLPVCVTTGYMCKSAMGTCFSEIVDRSDLSRSRHGCLELLSRTICAITGHNRSNCGSIRPSKPATATSLPHLPQQTIKEKKRSRKIKVFQRERERILLFSNGVLAYHLVQQAYGRYSLLADFLPSPTKSKQVN</sequence>
<dbReference type="EMBL" id="WJBH02000001">
    <property type="protein sequence ID" value="KAI9565579.1"/>
    <property type="molecule type" value="Genomic_DNA"/>
</dbReference>
<dbReference type="CDD" id="cd23576">
    <property type="entry name" value="TFP_LU_ECD_BAMBI"/>
    <property type="match status" value="1"/>
</dbReference>
<dbReference type="PANTHER" id="PTHR15505">
    <property type="entry name" value="RIIA DOMAIN-CONTAINING PROTEIN 1"/>
    <property type="match status" value="1"/>
</dbReference>
<evidence type="ECO:0000259" key="2">
    <source>
        <dbReference type="Pfam" id="PF06211"/>
    </source>
</evidence>
<feature type="chain" id="PRO_5042142098" description="BMP and activin membrane-bound inhibitor N-terminal domain-containing protein" evidence="1">
    <location>
        <begin position="18"/>
        <end position="210"/>
    </location>
</feature>
<dbReference type="GO" id="GO:0005109">
    <property type="term" value="F:frizzled binding"/>
    <property type="evidence" value="ECO:0007669"/>
    <property type="project" value="TreeGrafter"/>
</dbReference>
<reference evidence="3 4" key="1">
    <citation type="submission" date="2022-05" db="EMBL/GenBank/DDBJ databases">
        <title>A multi-omics perspective on studying reproductive biology in Daphnia sinensis.</title>
        <authorList>
            <person name="Jia J."/>
        </authorList>
    </citation>
    <scope>NUCLEOTIDE SEQUENCE [LARGE SCALE GENOMIC DNA]</scope>
    <source>
        <strain evidence="3 4">WSL</strain>
    </source>
</reference>
<gene>
    <name evidence="3" type="ORF">GHT06_009371</name>
</gene>
<evidence type="ECO:0000313" key="4">
    <source>
        <dbReference type="Proteomes" id="UP000820818"/>
    </source>
</evidence>
<feature type="domain" description="BMP and activin membrane-bound inhibitor N-terminal" evidence="2">
    <location>
        <begin position="66"/>
        <end position="123"/>
    </location>
</feature>
<dbReference type="Proteomes" id="UP000820818">
    <property type="component" value="Linkage Group LG1"/>
</dbReference>
<keyword evidence="4" id="KW-1185">Reference proteome</keyword>
<comment type="caution">
    <text evidence="3">The sequence shown here is derived from an EMBL/GenBank/DDBJ whole genome shotgun (WGS) entry which is preliminary data.</text>
</comment>
<keyword evidence="1" id="KW-0732">Signal</keyword>
<proteinExistence type="predicted"/>
<protein>
    <recommendedName>
        <fullName evidence="2">BMP and activin membrane-bound inhibitor N-terminal domain-containing protein</fullName>
    </recommendedName>
</protein>
<accession>A0AAD5L2W3</accession>
<name>A0AAD5L2W3_9CRUS</name>
<dbReference type="InterPro" id="IPR045807">
    <property type="entry name" value="BAMBI_N"/>
</dbReference>
<organism evidence="3 4">
    <name type="scientific">Daphnia sinensis</name>
    <dbReference type="NCBI Taxonomy" id="1820382"/>
    <lineage>
        <taxon>Eukaryota</taxon>
        <taxon>Metazoa</taxon>
        <taxon>Ecdysozoa</taxon>
        <taxon>Arthropoda</taxon>
        <taxon>Crustacea</taxon>
        <taxon>Branchiopoda</taxon>
        <taxon>Diplostraca</taxon>
        <taxon>Cladocera</taxon>
        <taxon>Anomopoda</taxon>
        <taxon>Daphniidae</taxon>
        <taxon>Daphnia</taxon>
        <taxon>Daphnia similis group</taxon>
    </lineage>
</organism>